<feature type="transmembrane region" description="Helical" evidence="1">
    <location>
        <begin position="12"/>
        <end position="31"/>
    </location>
</feature>
<evidence type="ECO:0000313" key="3">
    <source>
        <dbReference type="Proteomes" id="UP000295221"/>
    </source>
</evidence>
<keyword evidence="1" id="KW-0812">Transmembrane</keyword>
<dbReference type="EMBL" id="SLWK01000001">
    <property type="protein sequence ID" value="TCO10508.1"/>
    <property type="molecule type" value="Genomic_DNA"/>
</dbReference>
<reference evidence="2 3" key="1">
    <citation type="submission" date="2019-03" db="EMBL/GenBank/DDBJ databases">
        <title>Genomic Encyclopedia of Type Strains, Phase IV (KMG-IV): sequencing the most valuable type-strain genomes for metagenomic binning, comparative biology and taxonomic classification.</title>
        <authorList>
            <person name="Goeker M."/>
        </authorList>
    </citation>
    <scope>NUCLEOTIDE SEQUENCE [LARGE SCALE GENOMIC DNA]</scope>
    <source>
        <strain evidence="2 3">DSM 24179</strain>
    </source>
</reference>
<dbReference type="AlphaFoldDB" id="A0A4R2GND0"/>
<evidence type="ECO:0000313" key="2">
    <source>
        <dbReference type="EMBL" id="TCO10508.1"/>
    </source>
</evidence>
<keyword evidence="1" id="KW-1133">Transmembrane helix</keyword>
<sequence>MLNSFKLIDMEYFSPILMVSGTIWFIFIIILNKKAFPDASFYSLIKLRDISQYQERIQSATDIQKQKQKQLKRLSTLVVVLTANFFIQTIIVLVRML</sequence>
<protein>
    <submittedName>
        <fullName evidence="2">Uncharacterized protein</fullName>
    </submittedName>
</protein>
<feature type="transmembrane region" description="Helical" evidence="1">
    <location>
        <begin position="74"/>
        <end position="94"/>
    </location>
</feature>
<dbReference type="Proteomes" id="UP000295221">
    <property type="component" value="Unassembled WGS sequence"/>
</dbReference>
<comment type="caution">
    <text evidence="2">The sequence shown here is derived from an EMBL/GenBank/DDBJ whole genome shotgun (WGS) entry which is preliminary data.</text>
</comment>
<organism evidence="2 3">
    <name type="scientific">Natronoflexus pectinivorans</name>
    <dbReference type="NCBI Taxonomy" id="682526"/>
    <lineage>
        <taxon>Bacteria</taxon>
        <taxon>Pseudomonadati</taxon>
        <taxon>Bacteroidota</taxon>
        <taxon>Bacteroidia</taxon>
        <taxon>Marinilabiliales</taxon>
        <taxon>Marinilabiliaceae</taxon>
        <taxon>Natronoflexus</taxon>
    </lineage>
</organism>
<gene>
    <name evidence="2" type="ORF">EV194_101138</name>
</gene>
<evidence type="ECO:0000256" key="1">
    <source>
        <dbReference type="SAM" id="Phobius"/>
    </source>
</evidence>
<accession>A0A4R2GND0</accession>
<keyword evidence="1" id="KW-0472">Membrane</keyword>
<proteinExistence type="predicted"/>
<name>A0A4R2GND0_9BACT</name>
<keyword evidence="3" id="KW-1185">Reference proteome</keyword>